<organism evidence="1 2">
    <name type="scientific">Collinsella stercoris DSM 13279</name>
    <dbReference type="NCBI Taxonomy" id="445975"/>
    <lineage>
        <taxon>Bacteria</taxon>
        <taxon>Bacillati</taxon>
        <taxon>Actinomycetota</taxon>
        <taxon>Coriobacteriia</taxon>
        <taxon>Coriobacteriales</taxon>
        <taxon>Coriobacteriaceae</taxon>
        <taxon>Collinsella</taxon>
    </lineage>
</organism>
<protein>
    <submittedName>
        <fullName evidence="1">Uncharacterized protein</fullName>
    </submittedName>
</protein>
<keyword evidence="2" id="KW-1185">Reference proteome</keyword>
<dbReference type="Proteomes" id="UP000003560">
    <property type="component" value="Unassembled WGS sequence"/>
</dbReference>
<evidence type="ECO:0000313" key="2">
    <source>
        <dbReference type="Proteomes" id="UP000003560"/>
    </source>
</evidence>
<name>B6G7K5_9ACTN</name>
<comment type="caution">
    <text evidence="1">The sequence shown here is derived from an EMBL/GenBank/DDBJ whole genome shotgun (WGS) entry which is preliminary data.</text>
</comment>
<proteinExistence type="predicted"/>
<gene>
    <name evidence="1" type="ORF">COLSTE_00043</name>
</gene>
<dbReference type="HOGENOM" id="CLU_2933419_0_0_11"/>
<dbReference type="AlphaFoldDB" id="B6G7K5"/>
<dbReference type="EMBL" id="ABXJ01000005">
    <property type="protein sequence ID" value="EEA91738.1"/>
    <property type="molecule type" value="Genomic_DNA"/>
</dbReference>
<sequence length="60" mass="7010">MQGEAGPIAFRFMEAEAPMVEACLNIRKGGEYLFSLRWDPMQCKRCWTAKEFMHFEPPLI</sequence>
<dbReference type="STRING" id="445975.COLSTE_00043"/>
<reference evidence="1 2" key="1">
    <citation type="submission" date="2008-10" db="EMBL/GenBank/DDBJ databases">
        <title>Draft genome sequence of Collinsella stercoris (DSM 13279).</title>
        <authorList>
            <person name="Sudarsanam P."/>
            <person name="Ley R."/>
            <person name="Guruge J."/>
            <person name="Turnbaugh P.J."/>
            <person name="Mahowald M."/>
            <person name="Liep D."/>
            <person name="Gordon J."/>
        </authorList>
    </citation>
    <scope>NUCLEOTIDE SEQUENCE [LARGE SCALE GENOMIC DNA]</scope>
    <source>
        <strain evidence="1 2">DSM 13279</strain>
    </source>
</reference>
<reference evidence="1 2" key="2">
    <citation type="submission" date="2008-10" db="EMBL/GenBank/DDBJ databases">
        <authorList>
            <person name="Fulton L."/>
            <person name="Clifton S."/>
            <person name="Fulton B."/>
            <person name="Xu J."/>
            <person name="Minx P."/>
            <person name="Pepin K.H."/>
            <person name="Johnson M."/>
            <person name="Thiruvilangam P."/>
            <person name="Bhonagiri V."/>
            <person name="Nash W.E."/>
            <person name="Mardis E.R."/>
            <person name="Wilson R.K."/>
        </authorList>
    </citation>
    <scope>NUCLEOTIDE SEQUENCE [LARGE SCALE GENOMIC DNA]</scope>
    <source>
        <strain evidence="1 2">DSM 13279</strain>
    </source>
</reference>
<accession>B6G7K5</accession>
<evidence type="ECO:0000313" key="1">
    <source>
        <dbReference type="EMBL" id="EEA91738.1"/>
    </source>
</evidence>